<keyword evidence="3" id="KW-0489">Methyltransferase</keyword>
<evidence type="ECO:0000313" key="3">
    <source>
        <dbReference type="EMBL" id="KUN31305.1"/>
    </source>
</evidence>
<evidence type="ECO:0000313" key="4">
    <source>
        <dbReference type="Proteomes" id="UP000053398"/>
    </source>
</evidence>
<keyword evidence="4" id="KW-1185">Reference proteome</keyword>
<dbReference type="Proteomes" id="UP000053398">
    <property type="component" value="Unassembled WGS sequence"/>
</dbReference>
<reference evidence="3 4" key="1">
    <citation type="submission" date="2015-10" db="EMBL/GenBank/DDBJ databases">
        <title>Draft genome sequence of Streptomyces corchorusii DSM 40340, type strain for the species Streptomyces corchorusii.</title>
        <authorList>
            <person name="Ruckert C."/>
            <person name="Winkler A."/>
            <person name="Kalinowski J."/>
            <person name="Kampfer P."/>
            <person name="Glaeser S."/>
        </authorList>
    </citation>
    <scope>NUCLEOTIDE SEQUENCE [LARGE SCALE GENOMIC DNA]</scope>
    <source>
        <strain evidence="3 4">DSM 40340</strain>
    </source>
</reference>
<dbReference type="Pfam" id="PF13649">
    <property type="entry name" value="Methyltransf_25"/>
    <property type="match status" value="1"/>
</dbReference>
<gene>
    <name evidence="3" type="ORF">AQJ11_07390</name>
</gene>
<evidence type="ECO:0000256" key="1">
    <source>
        <dbReference type="SAM" id="MobiDB-lite"/>
    </source>
</evidence>
<sequence length="232" mass="25498">MATAPSLAVRVPARHPRSSDKERQDYDRYLAERGRYKGEFLREVMDAAGAGPVLEAGSGYGGLGVELLRLGRTELHAACESEHAAALYERRLAEAGLRATVHSMPGGVPDPAQPPWNTRRFAAVYSANAFAAWPDPAAVLRRLARLLLPGGQVLVSDLRRDPDPFILEYSLREMADDTSEAGRYRLRTFLTSLRGAYTLTEARALLTATGLNDWRAEADGPMTFAIRYGRNP</sequence>
<dbReference type="SUPFAM" id="SSF53335">
    <property type="entry name" value="S-adenosyl-L-methionine-dependent methyltransferases"/>
    <property type="match status" value="1"/>
</dbReference>
<dbReference type="EMBL" id="LMWP01000006">
    <property type="protein sequence ID" value="KUN31305.1"/>
    <property type="molecule type" value="Genomic_DNA"/>
</dbReference>
<dbReference type="InterPro" id="IPR029063">
    <property type="entry name" value="SAM-dependent_MTases_sf"/>
</dbReference>
<name>A0A101QK53_STRCK</name>
<dbReference type="GO" id="GO:0008168">
    <property type="term" value="F:methyltransferase activity"/>
    <property type="evidence" value="ECO:0007669"/>
    <property type="project" value="UniProtKB-KW"/>
</dbReference>
<dbReference type="RefSeq" id="WP_059262312.1">
    <property type="nucleotide sequence ID" value="NZ_KQ948353.1"/>
</dbReference>
<proteinExistence type="predicted"/>
<evidence type="ECO:0000259" key="2">
    <source>
        <dbReference type="Pfam" id="PF13649"/>
    </source>
</evidence>
<keyword evidence="3" id="KW-0808">Transferase</keyword>
<dbReference type="GO" id="GO:0032259">
    <property type="term" value="P:methylation"/>
    <property type="evidence" value="ECO:0007669"/>
    <property type="project" value="UniProtKB-KW"/>
</dbReference>
<accession>A0A101QK53</accession>
<organism evidence="3 4">
    <name type="scientific">Streptomyces corchorusii</name>
    <name type="common">Streptomyces chibaensis</name>
    <dbReference type="NCBI Taxonomy" id="1903"/>
    <lineage>
        <taxon>Bacteria</taxon>
        <taxon>Bacillati</taxon>
        <taxon>Actinomycetota</taxon>
        <taxon>Actinomycetes</taxon>
        <taxon>Kitasatosporales</taxon>
        <taxon>Streptomycetaceae</taxon>
        <taxon>Streptomyces</taxon>
    </lineage>
</organism>
<feature type="region of interest" description="Disordered" evidence="1">
    <location>
        <begin position="1"/>
        <end position="24"/>
    </location>
</feature>
<comment type="caution">
    <text evidence="3">The sequence shown here is derived from an EMBL/GenBank/DDBJ whole genome shotgun (WGS) entry which is preliminary data.</text>
</comment>
<feature type="domain" description="Methyltransferase" evidence="2">
    <location>
        <begin position="53"/>
        <end position="151"/>
    </location>
</feature>
<dbReference type="AlphaFoldDB" id="A0A101QK53"/>
<dbReference type="Gene3D" id="3.40.50.150">
    <property type="entry name" value="Vaccinia Virus protein VP39"/>
    <property type="match status" value="1"/>
</dbReference>
<dbReference type="InterPro" id="IPR041698">
    <property type="entry name" value="Methyltransf_25"/>
</dbReference>
<protein>
    <submittedName>
        <fullName evidence="3">Methyltransferase type 11</fullName>
    </submittedName>
</protein>